<gene>
    <name evidence="3" type="ORF">JQN70_01500</name>
</gene>
<name>A0ABS2CGR8_9MICO</name>
<dbReference type="Pfam" id="PF13559">
    <property type="entry name" value="DUF4129"/>
    <property type="match status" value="1"/>
</dbReference>
<dbReference type="RefSeq" id="WP_204129544.1">
    <property type="nucleotide sequence ID" value="NZ_JAFDVD010000003.1"/>
</dbReference>
<sequence length="235" mass="24731">MRGNRVGFAVGAALTALLAVWASAVPDVPRVFGPAFSGPVRVLGVDDEVGRPTSEVEAPPFRSASIDGDTMGSVVGWTAVALVVLVLLFVLAMVLRELLRMHESRAVEADDHTGPDLARVRVALTTDAGERLAVLGRGTPAEGIVAAWDRLEDSLRDAGVPLPVSRTSTETAVGVLRRFAVDEATLQTLAALYREAAWSLHPLTETDREAAEAALGRLDADLRTVTSGHPEPAGA</sequence>
<feature type="transmembrane region" description="Helical" evidence="1">
    <location>
        <begin position="74"/>
        <end position="95"/>
    </location>
</feature>
<dbReference type="EMBL" id="JAFDVD010000003">
    <property type="protein sequence ID" value="MBM6399059.1"/>
    <property type="molecule type" value="Genomic_DNA"/>
</dbReference>
<evidence type="ECO:0000313" key="4">
    <source>
        <dbReference type="Proteomes" id="UP001430172"/>
    </source>
</evidence>
<organism evidence="3 4">
    <name type="scientific">Phycicoccus sonneratiae</name>
    <dbReference type="NCBI Taxonomy" id="2807628"/>
    <lineage>
        <taxon>Bacteria</taxon>
        <taxon>Bacillati</taxon>
        <taxon>Actinomycetota</taxon>
        <taxon>Actinomycetes</taxon>
        <taxon>Micrococcales</taxon>
        <taxon>Intrasporangiaceae</taxon>
        <taxon>Phycicoccus</taxon>
    </lineage>
</organism>
<dbReference type="Proteomes" id="UP001430172">
    <property type="component" value="Unassembled WGS sequence"/>
</dbReference>
<evidence type="ECO:0000313" key="3">
    <source>
        <dbReference type="EMBL" id="MBM6399059.1"/>
    </source>
</evidence>
<reference evidence="3" key="1">
    <citation type="submission" date="2021-02" db="EMBL/GenBank/DDBJ databases">
        <title>Phycicoccus sp. MQZ13P-5T, whole genome shotgun sequence.</title>
        <authorList>
            <person name="Tuo L."/>
        </authorList>
    </citation>
    <scope>NUCLEOTIDE SEQUENCE</scope>
    <source>
        <strain evidence="3">MQZ13P-5</strain>
    </source>
</reference>
<evidence type="ECO:0000259" key="2">
    <source>
        <dbReference type="Pfam" id="PF13559"/>
    </source>
</evidence>
<feature type="domain" description="Protein-glutamine gamma-glutamyltransferase-like C-terminal" evidence="2">
    <location>
        <begin position="147"/>
        <end position="215"/>
    </location>
</feature>
<keyword evidence="4" id="KW-1185">Reference proteome</keyword>
<keyword evidence="1" id="KW-0472">Membrane</keyword>
<dbReference type="InterPro" id="IPR025403">
    <property type="entry name" value="TgpA-like_C"/>
</dbReference>
<keyword evidence="1" id="KW-0812">Transmembrane</keyword>
<accession>A0ABS2CGR8</accession>
<comment type="caution">
    <text evidence="3">The sequence shown here is derived from an EMBL/GenBank/DDBJ whole genome shotgun (WGS) entry which is preliminary data.</text>
</comment>
<proteinExistence type="predicted"/>
<evidence type="ECO:0000256" key="1">
    <source>
        <dbReference type="SAM" id="Phobius"/>
    </source>
</evidence>
<protein>
    <submittedName>
        <fullName evidence="3">DUF4129 domain-containing protein</fullName>
    </submittedName>
</protein>
<keyword evidence="1" id="KW-1133">Transmembrane helix</keyword>